<keyword evidence="8" id="KW-0902">Two-component regulatory system</keyword>
<dbReference type="InterPro" id="IPR003594">
    <property type="entry name" value="HATPase_dom"/>
</dbReference>
<evidence type="ECO:0000256" key="4">
    <source>
        <dbReference type="ARBA" id="ARBA00022679"/>
    </source>
</evidence>
<dbReference type="SUPFAM" id="SSF55874">
    <property type="entry name" value="ATPase domain of HSP90 chaperone/DNA topoisomerase II/histidine kinase"/>
    <property type="match status" value="1"/>
</dbReference>
<keyword evidence="4" id="KW-0808">Transferase</keyword>
<proteinExistence type="predicted"/>
<evidence type="ECO:0000256" key="8">
    <source>
        <dbReference type="ARBA" id="ARBA00023012"/>
    </source>
</evidence>
<keyword evidence="9" id="KW-1133">Transmembrane helix</keyword>
<evidence type="ECO:0000313" key="13">
    <source>
        <dbReference type="Proteomes" id="UP000623608"/>
    </source>
</evidence>
<evidence type="ECO:0000256" key="2">
    <source>
        <dbReference type="ARBA" id="ARBA00012438"/>
    </source>
</evidence>
<name>A0A919NZJ5_9ACTN</name>
<dbReference type="Pfam" id="PF02518">
    <property type="entry name" value="HATPase_c"/>
    <property type="match status" value="1"/>
</dbReference>
<dbReference type="PANTHER" id="PTHR24421:SF10">
    <property type="entry name" value="NITRATE_NITRITE SENSOR PROTEIN NARQ"/>
    <property type="match status" value="1"/>
</dbReference>
<dbReference type="CDD" id="cd16917">
    <property type="entry name" value="HATPase_UhpB-NarQ-NarX-like"/>
    <property type="match status" value="1"/>
</dbReference>
<evidence type="ECO:0000256" key="3">
    <source>
        <dbReference type="ARBA" id="ARBA00022553"/>
    </source>
</evidence>
<feature type="transmembrane region" description="Helical" evidence="9">
    <location>
        <begin position="69"/>
        <end position="95"/>
    </location>
</feature>
<feature type="signal peptide" evidence="10">
    <location>
        <begin position="1"/>
        <end position="22"/>
    </location>
</feature>
<dbReference type="GO" id="GO:0046983">
    <property type="term" value="F:protein dimerization activity"/>
    <property type="evidence" value="ECO:0007669"/>
    <property type="project" value="InterPro"/>
</dbReference>
<dbReference type="EMBL" id="BOMY01000064">
    <property type="protein sequence ID" value="GIF26699.1"/>
    <property type="molecule type" value="Genomic_DNA"/>
</dbReference>
<dbReference type="GO" id="GO:0000155">
    <property type="term" value="F:phosphorelay sensor kinase activity"/>
    <property type="evidence" value="ECO:0007669"/>
    <property type="project" value="InterPro"/>
</dbReference>
<dbReference type="InterPro" id="IPR050482">
    <property type="entry name" value="Sensor_HK_TwoCompSys"/>
</dbReference>
<keyword evidence="13" id="KW-1185">Reference proteome</keyword>
<dbReference type="InterPro" id="IPR011712">
    <property type="entry name" value="Sig_transdc_His_kin_sub3_dim/P"/>
</dbReference>
<evidence type="ECO:0000256" key="7">
    <source>
        <dbReference type="ARBA" id="ARBA00022840"/>
    </source>
</evidence>
<comment type="catalytic activity">
    <reaction evidence="1">
        <text>ATP + protein L-histidine = ADP + protein N-phospho-L-histidine.</text>
        <dbReference type="EC" id="2.7.13.3"/>
    </reaction>
</comment>
<keyword evidence="5" id="KW-0547">Nucleotide-binding</keyword>
<dbReference type="Gene3D" id="1.20.5.1930">
    <property type="match status" value="1"/>
</dbReference>
<evidence type="ECO:0000256" key="10">
    <source>
        <dbReference type="SAM" id="SignalP"/>
    </source>
</evidence>
<keyword evidence="10" id="KW-0732">Signal</keyword>
<feature type="domain" description="Histidine kinase/HSP90-like ATPase" evidence="11">
    <location>
        <begin position="281"/>
        <end position="370"/>
    </location>
</feature>
<evidence type="ECO:0000259" key="11">
    <source>
        <dbReference type="SMART" id="SM00387"/>
    </source>
</evidence>
<protein>
    <recommendedName>
        <fullName evidence="2">histidine kinase</fullName>
        <ecNumber evidence="2">2.7.13.3</ecNumber>
    </recommendedName>
</protein>
<feature type="chain" id="PRO_5039256086" description="histidine kinase" evidence="10">
    <location>
        <begin position="23"/>
        <end position="370"/>
    </location>
</feature>
<dbReference type="PANTHER" id="PTHR24421">
    <property type="entry name" value="NITRATE/NITRITE SENSOR PROTEIN NARX-RELATED"/>
    <property type="match status" value="1"/>
</dbReference>
<dbReference type="Pfam" id="PF07730">
    <property type="entry name" value="HisKA_3"/>
    <property type="match status" value="1"/>
</dbReference>
<gene>
    <name evidence="12" type="ORF">Ate02nite_94290</name>
</gene>
<dbReference type="InterPro" id="IPR036890">
    <property type="entry name" value="HATPase_C_sf"/>
</dbReference>
<evidence type="ECO:0000256" key="6">
    <source>
        <dbReference type="ARBA" id="ARBA00022777"/>
    </source>
</evidence>
<keyword evidence="9" id="KW-0472">Membrane</keyword>
<evidence type="ECO:0000256" key="1">
    <source>
        <dbReference type="ARBA" id="ARBA00000085"/>
    </source>
</evidence>
<dbReference type="Proteomes" id="UP000623608">
    <property type="component" value="Unassembled WGS sequence"/>
</dbReference>
<dbReference type="EC" id="2.7.13.3" evidence="2"/>
<sequence length="370" mass="39584">MFANALTGVRALLLVLRWPVLAARHQALRPRFDALVARQRRLDTIALGPAERGSQPAIRPVPWLLCQAVLGPGVLALSSVMWAFALVTVSTPLWWRLVSENPLPGVVVMVGSTNNAFVVTLLGFVVTLIAAACSHGLPRWHAGVNLLLAGGMRRGRLTRRIAVLTESRAGALEVQAAELRRIERDLHDGVQARLESLSMVLGLLDFKLHEVPADTRQLVAHARDQVGEALRELRDLVRGVYPPILADRGLTGGIESLAEHAGSGLRGIAVTVDVADRLAVALESAVYFVVAEALTNVVKHSDADQAEVTVRSDGHRVRINVMDDGRGGADEQAGTGLAGLRRRVAAFDGELSLSSPVGGPTVLHVEMPCA</sequence>
<comment type="caution">
    <text evidence="12">The sequence shown here is derived from an EMBL/GenBank/DDBJ whole genome shotgun (WGS) entry which is preliminary data.</text>
</comment>
<keyword evidence="3" id="KW-0597">Phosphoprotein</keyword>
<feature type="transmembrane region" description="Helical" evidence="9">
    <location>
        <begin position="116"/>
        <end position="137"/>
    </location>
</feature>
<dbReference type="RefSeq" id="WP_203814505.1">
    <property type="nucleotide sequence ID" value="NZ_BOMY01000064.1"/>
</dbReference>
<evidence type="ECO:0000313" key="12">
    <source>
        <dbReference type="EMBL" id="GIF26699.1"/>
    </source>
</evidence>
<reference evidence="12" key="1">
    <citation type="submission" date="2021-01" db="EMBL/GenBank/DDBJ databases">
        <title>Whole genome shotgun sequence of Actinoplanes tereljensis NBRC 105297.</title>
        <authorList>
            <person name="Komaki H."/>
            <person name="Tamura T."/>
        </authorList>
    </citation>
    <scope>NUCLEOTIDE SEQUENCE</scope>
    <source>
        <strain evidence="12">NBRC 105297</strain>
    </source>
</reference>
<dbReference type="AlphaFoldDB" id="A0A919NZJ5"/>
<evidence type="ECO:0000256" key="9">
    <source>
        <dbReference type="SAM" id="Phobius"/>
    </source>
</evidence>
<organism evidence="12 13">
    <name type="scientific">Paractinoplanes tereljensis</name>
    <dbReference type="NCBI Taxonomy" id="571912"/>
    <lineage>
        <taxon>Bacteria</taxon>
        <taxon>Bacillati</taxon>
        <taxon>Actinomycetota</taxon>
        <taxon>Actinomycetes</taxon>
        <taxon>Micromonosporales</taxon>
        <taxon>Micromonosporaceae</taxon>
        <taxon>Paractinoplanes</taxon>
    </lineage>
</organism>
<dbReference type="SMART" id="SM00387">
    <property type="entry name" value="HATPase_c"/>
    <property type="match status" value="1"/>
</dbReference>
<dbReference type="Gene3D" id="3.30.565.10">
    <property type="entry name" value="Histidine kinase-like ATPase, C-terminal domain"/>
    <property type="match status" value="1"/>
</dbReference>
<evidence type="ECO:0000256" key="5">
    <source>
        <dbReference type="ARBA" id="ARBA00022741"/>
    </source>
</evidence>
<dbReference type="GO" id="GO:0005524">
    <property type="term" value="F:ATP binding"/>
    <property type="evidence" value="ECO:0007669"/>
    <property type="project" value="UniProtKB-KW"/>
</dbReference>
<dbReference type="GO" id="GO:0016020">
    <property type="term" value="C:membrane"/>
    <property type="evidence" value="ECO:0007669"/>
    <property type="project" value="InterPro"/>
</dbReference>
<accession>A0A919NZJ5</accession>
<keyword evidence="7" id="KW-0067">ATP-binding</keyword>
<keyword evidence="9" id="KW-0812">Transmembrane</keyword>
<keyword evidence="6" id="KW-0418">Kinase</keyword>